<dbReference type="InterPro" id="IPR042095">
    <property type="entry name" value="SUMF_sf"/>
</dbReference>
<gene>
    <name evidence="3" type="ORF">GCM10009836_02370</name>
</gene>
<dbReference type="InterPro" id="IPR051043">
    <property type="entry name" value="Sulfatase_Mod_Factor_Kinase"/>
</dbReference>
<dbReference type="InterPro" id="IPR005532">
    <property type="entry name" value="SUMF_dom"/>
</dbReference>
<sequence length="319" mass="34944">MTCCSAPRPIHSPEASGEASPRPVTGSSPADPGDHRIAQVPVPGGSFRMGDHHGDAAAADGEGPVHEVSVAAFDMDATTVTNDDFARFVDATGYRTEAEEFGYSAVFHLALRAPESDILGQPPHTPWWLGVRGADWRHPQGRWSDLRGLETHPVVHVSWNDAHAYCRWAGRALPTEARWERAARGGQEGLRFPWGDDLAETDGWPCNIWQGDFPASNDLDDGYLTTAPVRSYAPNGFGLWQTVGNVWEWCSDWYDPTYYRRAPAVDPTGPDTGTARSLRGGSFLCHDSYCNRYRVAARSSNTPDSSAANIGFRTCTRQP</sequence>
<dbReference type="InterPro" id="IPR016187">
    <property type="entry name" value="CTDL_fold"/>
</dbReference>
<evidence type="ECO:0000313" key="3">
    <source>
        <dbReference type="EMBL" id="GAA1828155.1"/>
    </source>
</evidence>
<evidence type="ECO:0000259" key="2">
    <source>
        <dbReference type="Pfam" id="PF03781"/>
    </source>
</evidence>
<dbReference type="Gene3D" id="3.90.1580.10">
    <property type="entry name" value="paralog of FGE (formylglycine-generating enzyme)"/>
    <property type="match status" value="1"/>
</dbReference>
<organism evidence="3 4">
    <name type="scientific">Pseudonocardia ailaonensis</name>
    <dbReference type="NCBI Taxonomy" id="367279"/>
    <lineage>
        <taxon>Bacteria</taxon>
        <taxon>Bacillati</taxon>
        <taxon>Actinomycetota</taxon>
        <taxon>Actinomycetes</taxon>
        <taxon>Pseudonocardiales</taxon>
        <taxon>Pseudonocardiaceae</taxon>
        <taxon>Pseudonocardia</taxon>
    </lineage>
</organism>
<evidence type="ECO:0000256" key="1">
    <source>
        <dbReference type="SAM" id="MobiDB-lite"/>
    </source>
</evidence>
<keyword evidence="4" id="KW-1185">Reference proteome</keyword>
<dbReference type="Proteomes" id="UP001500449">
    <property type="component" value="Unassembled WGS sequence"/>
</dbReference>
<evidence type="ECO:0000313" key="4">
    <source>
        <dbReference type="Proteomes" id="UP001500449"/>
    </source>
</evidence>
<reference evidence="3 4" key="1">
    <citation type="journal article" date="2019" name="Int. J. Syst. Evol. Microbiol.">
        <title>The Global Catalogue of Microorganisms (GCM) 10K type strain sequencing project: providing services to taxonomists for standard genome sequencing and annotation.</title>
        <authorList>
            <consortium name="The Broad Institute Genomics Platform"/>
            <consortium name="The Broad Institute Genome Sequencing Center for Infectious Disease"/>
            <person name="Wu L."/>
            <person name="Ma J."/>
        </authorList>
    </citation>
    <scope>NUCLEOTIDE SEQUENCE [LARGE SCALE GENOMIC DNA]</scope>
    <source>
        <strain evidence="3 4">JCM 16009</strain>
    </source>
</reference>
<feature type="region of interest" description="Disordered" evidence="1">
    <location>
        <begin position="1"/>
        <end position="61"/>
    </location>
</feature>
<dbReference type="SUPFAM" id="SSF56436">
    <property type="entry name" value="C-type lectin-like"/>
    <property type="match status" value="1"/>
</dbReference>
<proteinExistence type="predicted"/>
<name>A0ABN2MI57_9PSEU</name>
<protein>
    <submittedName>
        <fullName evidence="3">Formylglycine-generating enzyme family protein</fullName>
    </submittedName>
</protein>
<accession>A0ABN2MI57</accession>
<dbReference type="PANTHER" id="PTHR23150:SF19">
    <property type="entry name" value="FORMYLGLYCINE-GENERATING ENZYME"/>
    <property type="match status" value="1"/>
</dbReference>
<dbReference type="EMBL" id="BAAAQK010000001">
    <property type="protein sequence ID" value="GAA1828155.1"/>
    <property type="molecule type" value="Genomic_DNA"/>
</dbReference>
<comment type="caution">
    <text evidence="3">The sequence shown here is derived from an EMBL/GenBank/DDBJ whole genome shotgun (WGS) entry which is preliminary data.</text>
</comment>
<dbReference type="PANTHER" id="PTHR23150">
    <property type="entry name" value="SULFATASE MODIFYING FACTOR 1, 2"/>
    <property type="match status" value="1"/>
</dbReference>
<dbReference type="RefSeq" id="WP_344411612.1">
    <property type="nucleotide sequence ID" value="NZ_BAAAQK010000001.1"/>
</dbReference>
<dbReference type="Pfam" id="PF03781">
    <property type="entry name" value="FGE-sulfatase"/>
    <property type="match status" value="1"/>
</dbReference>
<feature type="domain" description="Sulfatase-modifying factor enzyme-like" evidence="2">
    <location>
        <begin position="39"/>
        <end position="314"/>
    </location>
</feature>